<dbReference type="InterPro" id="IPR006311">
    <property type="entry name" value="TAT_signal"/>
</dbReference>
<dbReference type="Proteomes" id="UP000030021">
    <property type="component" value="Unassembled WGS sequence"/>
</dbReference>
<keyword evidence="5" id="KW-0479">Metal-binding</keyword>
<dbReference type="GO" id="GO:0051539">
    <property type="term" value="F:4 iron, 4 sulfur cluster binding"/>
    <property type="evidence" value="ECO:0007669"/>
    <property type="project" value="UniProtKB-KW"/>
</dbReference>
<dbReference type="SMART" id="SM00926">
    <property type="entry name" value="Molybdop_Fe4S4"/>
    <property type="match status" value="1"/>
</dbReference>
<feature type="domain" description="4Fe-4S Mo/W bis-MGD-type" evidence="9">
    <location>
        <begin position="47"/>
        <end position="110"/>
    </location>
</feature>
<evidence type="ECO:0000259" key="9">
    <source>
        <dbReference type="PROSITE" id="PS51669"/>
    </source>
</evidence>
<evidence type="ECO:0000256" key="7">
    <source>
        <dbReference type="ARBA" id="ARBA00023004"/>
    </source>
</evidence>
<name>A0A0A0HHS0_9RHOB</name>
<keyword evidence="8" id="KW-0411">Iron-sulfur</keyword>
<dbReference type="InterPro" id="IPR006963">
    <property type="entry name" value="Mopterin_OxRdtase_4Fe-4S_dom"/>
</dbReference>
<evidence type="ECO:0000313" key="11">
    <source>
        <dbReference type="Proteomes" id="UP000030021"/>
    </source>
</evidence>
<evidence type="ECO:0000256" key="6">
    <source>
        <dbReference type="ARBA" id="ARBA00023002"/>
    </source>
</evidence>
<dbReference type="EMBL" id="AONH01000016">
    <property type="protein sequence ID" value="KGM86501.1"/>
    <property type="molecule type" value="Genomic_DNA"/>
</dbReference>
<reference evidence="10 11" key="1">
    <citation type="submission" date="2013-01" db="EMBL/GenBank/DDBJ databases">
        <authorList>
            <person name="Fiebig A."/>
            <person name="Goeker M."/>
            <person name="Klenk H.-P.P."/>
        </authorList>
    </citation>
    <scope>NUCLEOTIDE SEQUENCE [LARGE SCALE GENOMIC DNA]</scope>
    <source>
        <strain evidence="10 11">DSM 17069</strain>
    </source>
</reference>
<evidence type="ECO:0000256" key="1">
    <source>
        <dbReference type="ARBA" id="ARBA00001966"/>
    </source>
</evidence>
<dbReference type="GO" id="GO:0009055">
    <property type="term" value="F:electron transfer activity"/>
    <property type="evidence" value="ECO:0007669"/>
    <property type="project" value="TreeGrafter"/>
</dbReference>
<protein>
    <submittedName>
        <fullName evidence="10">Formate dehydrogenase (Quinone-dependent) catalytic subunit</fullName>
        <ecNumber evidence="10">1.2.1.2</ecNumber>
    </submittedName>
</protein>
<organism evidence="10 11">
    <name type="scientific">Roseovarius mucosus DSM 17069</name>
    <dbReference type="NCBI Taxonomy" id="1288298"/>
    <lineage>
        <taxon>Bacteria</taxon>
        <taxon>Pseudomonadati</taxon>
        <taxon>Pseudomonadota</taxon>
        <taxon>Alphaproteobacteria</taxon>
        <taxon>Rhodobacterales</taxon>
        <taxon>Roseobacteraceae</taxon>
        <taxon>Roseovarius</taxon>
    </lineage>
</organism>
<evidence type="ECO:0000256" key="3">
    <source>
        <dbReference type="ARBA" id="ARBA00010312"/>
    </source>
</evidence>
<dbReference type="Gene3D" id="2.20.25.90">
    <property type="entry name" value="ADC-like domains"/>
    <property type="match status" value="1"/>
</dbReference>
<evidence type="ECO:0000256" key="4">
    <source>
        <dbReference type="ARBA" id="ARBA00022485"/>
    </source>
</evidence>
<dbReference type="InterPro" id="IPR027467">
    <property type="entry name" value="MopterinOxRdtase_cofactor_BS"/>
</dbReference>
<evidence type="ECO:0000313" key="10">
    <source>
        <dbReference type="EMBL" id="KGM86501.1"/>
    </source>
</evidence>
<dbReference type="PROSITE" id="PS51318">
    <property type="entry name" value="TAT"/>
    <property type="match status" value="1"/>
</dbReference>
<gene>
    <name evidence="10" type="ORF">rosmuc_02784</name>
</gene>
<dbReference type="EC" id="1.2.1.2" evidence="10"/>
<dbReference type="Gene3D" id="3.40.50.740">
    <property type="match status" value="1"/>
</dbReference>
<dbReference type="GO" id="GO:0030313">
    <property type="term" value="C:cell envelope"/>
    <property type="evidence" value="ECO:0007669"/>
    <property type="project" value="UniProtKB-SubCell"/>
</dbReference>
<dbReference type="Pfam" id="PF04879">
    <property type="entry name" value="Molybdop_Fe4S4"/>
    <property type="match status" value="1"/>
</dbReference>
<dbReference type="PROSITE" id="PS00551">
    <property type="entry name" value="MOLYBDOPTERIN_PROK_1"/>
    <property type="match status" value="1"/>
</dbReference>
<dbReference type="eggNOG" id="COG0243">
    <property type="taxonomic scope" value="Bacteria"/>
</dbReference>
<evidence type="ECO:0000256" key="8">
    <source>
        <dbReference type="ARBA" id="ARBA00023014"/>
    </source>
</evidence>
<dbReference type="AlphaFoldDB" id="A0A0A0HHS0"/>
<comment type="cofactor">
    <cofactor evidence="1">
        <name>[4Fe-4S] cluster</name>
        <dbReference type="ChEBI" id="CHEBI:49883"/>
    </cofactor>
</comment>
<keyword evidence="7" id="KW-0408">Iron</keyword>
<comment type="similarity">
    <text evidence="3">Belongs to the prokaryotic molybdopterin-containing oxidoreductase family.</text>
</comment>
<keyword evidence="6 10" id="KW-0560">Oxidoreductase</keyword>
<proteinExistence type="inferred from homology"/>
<keyword evidence="4" id="KW-0004">4Fe-4S</keyword>
<dbReference type="FunFam" id="3.30.200.210:FF:000003">
    <property type="entry name" value="Formate dehydrogenase-N subunit alpha"/>
    <property type="match status" value="1"/>
</dbReference>
<comment type="subcellular location">
    <subcellularLocation>
        <location evidence="2">Cell envelope</location>
    </subcellularLocation>
</comment>
<evidence type="ECO:0000256" key="5">
    <source>
        <dbReference type="ARBA" id="ARBA00022723"/>
    </source>
</evidence>
<dbReference type="GO" id="GO:0009061">
    <property type="term" value="P:anaerobic respiration"/>
    <property type="evidence" value="ECO:0007669"/>
    <property type="project" value="TreeGrafter"/>
</dbReference>
<dbReference type="HOGENOM" id="CLU_061371_1_1_5"/>
<evidence type="ECO:0000256" key="2">
    <source>
        <dbReference type="ARBA" id="ARBA00004196"/>
    </source>
</evidence>
<dbReference type="GO" id="GO:0016491">
    <property type="term" value="F:oxidoreductase activity"/>
    <property type="evidence" value="ECO:0007669"/>
    <property type="project" value="UniProtKB-KW"/>
</dbReference>
<sequence>MNVQLTRRGFLRGAGGALAGTAIAAMGFGGAEEAFAATARAFKLEAATETRNTCPYCSVSCGMLIYSRGDVSKGEQADIFHVEGDADNPVNRGTLCPKGSGVLDMIKSKQRVTEPLYRKPGSDQWETVSWDFAMERIARLMKDDRDANFIERNADGTTVNRWLSTGFLAGCATSNETGWLTWKSVRGLGLIQVDNQARI</sequence>
<accession>A0A0A0HHS0</accession>
<dbReference type="PANTHER" id="PTHR43598">
    <property type="entry name" value="TUNGSTEN-CONTAINING FORMYLMETHANOFURAN DEHYDROGENASE 2 SUBUNIT B"/>
    <property type="match status" value="1"/>
</dbReference>
<dbReference type="SUPFAM" id="SSF53706">
    <property type="entry name" value="Formate dehydrogenase/DMSO reductase, domains 1-3"/>
    <property type="match status" value="1"/>
</dbReference>
<comment type="caution">
    <text evidence="10">The sequence shown here is derived from an EMBL/GenBank/DDBJ whole genome shotgun (WGS) entry which is preliminary data.</text>
</comment>
<dbReference type="GO" id="GO:0030151">
    <property type="term" value="F:molybdenum ion binding"/>
    <property type="evidence" value="ECO:0007669"/>
    <property type="project" value="TreeGrafter"/>
</dbReference>
<dbReference type="PROSITE" id="PS51669">
    <property type="entry name" value="4FE4S_MOW_BIS_MGD"/>
    <property type="match status" value="1"/>
</dbReference>
<dbReference type="PANTHER" id="PTHR43598:SF1">
    <property type="entry name" value="FORMATE DEHYDROGENASE-O MAJOR SUBUNIT"/>
    <property type="match status" value="1"/>
</dbReference>